<evidence type="ECO:0000256" key="3">
    <source>
        <dbReference type="ARBA" id="ARBA00022475"/>
    </source>
</evidence>
<evidence type="ECO:0000256" key="9">
    <source>
        <dbReference type="SAM" id="Phobius"/>
    </source>
</evidence>
<dbReference type="GO" id="GO:0015740">
    <property type="term" value="P:C4-dicarboxylate transport"/>
    <property type="evidence" value="ECO:0007669"/>
    <property type="project" value="TreeGrafter"/>
</dbReference>
<accession>A0A511VCQ3</accession>
<evidence type="ECO:0000256" key="2">
    <source>
        <dbReference type="ARBA" id="ARBA00022448"/>
    </source>
</evidence>
<feature type="transmembrane region" description="Helical" evidence="9">
    <location>
        <begin position="54"/>
        <end position="75"/>
    </location>
</feature>
<proteinExistence type="inferred from homology"/>
<dbReference type="PANTHER" id="PTHR35011:SF2">
    <property type="entry name" value="2,3-DIKETO-L-GULONATE TRAP TRANSPORTER SMALL PERMEASE PROTEIN YIAM"/>
    <property type="match status" value="1"/>
</dbReference>
<sequence>MQSFIKGIDKINAFLRYFAAFLLAFMSVLIVYQVCVRFLGRYMELELPRWTEELARYSMIWLVLIGASLAVRYSALIGMEAIAERLSEKAQRLLKVLTLILSMVLFVVMIVFGFEMLSHVSAQLSPGLKLPMSIPYAAIPIGGFFMLLNAVAVLLETIKGQSNKEFFKGSE</sequence>
<keyword evidence="4" id="KW-0997">Cell inner membrane</keyword>
<reference evidence="11 12" key="1">
    <citation type="submission" date="2019-07" db="EMBL/GenBank/DDBJ databases">
        <title>Whole genome shotgun sequence of Aneurinibacillus danicus NBRC 102444.</title>
        <authorList>
            <person name="Hosoyama A."/>
            <person name="Uohara A."/>
            <person name="Ohji S."/>
            <person name="Ichikawa N."/>
        </authorList>
    </citation>
    <scope>NUCLEOTIDE SEQUENCE [LARGE SCALE GENOMIC DNA]</scope>
    <source>
        <strain evidence="11 12">NBRC 102444</strain>
    </source>
</reference>
<evidence type="ECO:0000256" key="6">
    <source>
        <dbReference type="ARBA" id="ARBA00022989"/>
    </source>
</evidence>
<evidence type="ECO:0000256" key="7">
    <source>
        <dbReference type="ARBA" id="ARBA00023136"/>
    </source>
</evidence>
<evidence type="ECO:0000256" key="1">
    <source>
        <dbReference type="ARBA" id="ARBA00004429"/>
    </source>
</evidence>
<dbReference type="GO" id="GO:0005886">
    <property type="term" value="C:plasma membrane"/>
    <property type="evidence" value="ECO:0007669"/>
    <property type="project" value="UniProtKB-SubCell"/>
</dbReference>
<dbReference type="OrthoDB" id="9815614at2"/>
<evidence type="ECO:0000259" key="10">
    <source>
        <dbReference type="Pfam" id="PF04290"/>
    </source>
</evidence>
<evidence type="ECO:0000256" key="5">
    <source>
        <dbReference type="ARBA" id="ARBA00022692"/>
    </source>
</evidence>
<comment type="subcellular location">
    <subcellularLocation>
        <location evidence="1">Cell inner membrane</location>
        <topology evidence="1">Multi-pass membrane protein</topology>
    </subcellularLocation>
</comment>
<gene>
    <name evidence="11" type="ORF">ADA01nite_41300</name>
</gene>
<dbReference type="PANTHER" id="PTHR35011">
    <property type="entry name" value="2,3-DIKETO-L-GULONATE TRAP TRANSPORTER SMALL PERMEASE PROTEIN YIAM"/>
    <property type="match status" value="1"/>
</dbReference>
<keyword evidence="12" id="KW-1185">Reference proteome</keyword>
<dbReference type="RefSeq" id="WP_146812303.1">
    <property type="nucleotide sequence ID" value="NZ_BJXX01000211.1"/>
</dbReference>
<dbReference type="InterPro" id="IPR007387">
    <property type="entry name" value="TRAP_DctQ"/>
</dbReference>
<comment type="similarity">
    <text evidence="8">Belongs to the TRAP transporter small permease family.</text>
</comment>
<keyword evidence="2" id="KW-0813">Transport</keyword>
<feature type="transmembrane region" description="Helical" evidence="9">
    <location>
        <begin position="134"/>
        <end position="155"/>
    </location>
</feature>
<keyword evidence="5 9" id="KW-0812">Transmembrane</keyword>
<dbReference type="InterPro" id="IPR055348">
    <property type="entry name" value="DctQ"/>
</dbReference>
<comment type="caution">
    <text evidence="11">The sequence shown here is derived from an EMBL/GenBank/DDBJ whole genome shotgun (WGS) entry which is preliminary data.</text>
</comment>
<evidence type="ECO:0000256" key="4">
    <source>
        <dbReference type="ARBA" id="ARBA00022519"/>
    </source>
</evidence>
<feature type="transmembrane region" description="Helical" evidence="9">
    <location>
        <begin position="96"/>
        <end position="114"/>
    </location>
</feature>
<evidence type="ECO:0000313" key="12">
    <source>
        <dbReference type="Proteomes" id="UP000321157"/>
    </source>
</evidence>
<keyword evidence="7 9" id="KW-0472">Membrane</keyword>
<feature type="transmembrane region" description="Helical" evidence="9">
    <location>
        <begin position="14"/>
        <end position="34"/>
    </location>
</feature>
<dbReference type="EMBL" id="BJXX01000211">
    <property type="protein sequence ID" value="GEN36670.1"/>
    <property type="molecule type" value="Genomic_DNA"/>
</dbReference>
<feature type="domain" description="Tripartite ATP-independent periplasmic transporters DctQ component" evidence="10">
    <location>
        <begin position="27"/>
        <end position="159"/>
    </location>
</feature>
<dbReference type="Proteomes" id="UP000321157">
    <property type="component" value="Unassembled WGS sequence"/>
</dbReference>
<evidence type="ECO:0000313" key="11">
    <source>
        <dbReference type="EMBL" id="GEN36670.1"/>
    </source>
</evidence>
<dbReference type="Pfam" id="PF04290">
    <property type="entry name" value="DctQ"/>
    <property type="match status" value="1"/>
</dbReference>
<protein>
    <submittedName>
        <fullName evidence="11">C4-dicarboxylate ABC transporter permease</fullName>
    </submittedName>
</protein>
<keyword evidence="6 9" id="KW-1133">Transmembrane helix</keyword>
<evidence type="ECO:0000256" key="8">
    <source>
        <dbReference type="ARBA" id="ARBA00038436"/>
    </source>
</evidence>
<dbReference type="GO" id="GO:0022857">
    <property type="term" value="F:transmembrane transporter activity"/>
    <property type="evidence" value="ECO:0007669"/>
    <property type="project" value="TreeGrafter"/>
</dbReference>
<organism evidence="11 12">
    <name type="scientific">Aneurinibacillus danicus</name>
    <dbReference type="NCBI Taxonomy" id="267746"/>
    <lineage>
        <taxon>Bacteria</taxon>
        <taxon>Bacillati</taxon>
        <taxon>Bacillota</taxon>
        <taxon>Bacilli</taxon>
        <taxon>Bacillales</taxon>
        <taxon>Paenibacillaceae</taxon>
        <taxon>Aneurinibacillus group</taxon>
        <taxon>Aneurinibacillus</taxon>
    </lineage>
</organism>
<dbReference type="AlphaFoldDB" id="A0A511VCQ3"/>
<keyword evidence="3" id="KW-1003">Cell membrane</keyword>
<name>A0A511VCQ3_9BACL</name>